<comment type="caution">
    <text evidence="2">The sequence shown here is derived from an EMBL/GenBank/DDBJ whole genome shotgun (WGS) entry which is preliminary data.</text>
</comment>
<dbReference type="Proteomes" id="UP000004810">
    <property type="component" value="Unassembled WGS sequence"/>
</dbReference>
<dbReference type="InterPro" id="IPR008451">
    <property type="entry name" value="Chromadorea_ALT"/>
</dbReference>
<protein>
    <submittedName>
        <fullName evidence="2">Uncharacterized protein</fullName>
    </submittedName>
</protein>
<proteinExistence type="predicted"/>
<dbReference type="Pfam" id="PF05535">
    <property type="entry name" value="Chromadorea_ALT"/>
    <property type="match status" value="1"/>
</dbReference>
<evidence type="ECO:0000313" key="2">
    <source>
        <dbReference type="EMBL" id="EJW71128.1"/>
    </source>
</evidence>
<sequence>MVTFDVHKLPSYKLSVRTSNNERKNCRKKECFSVEACYDQREPRAWCILNKNQSWTRRGCFCDSKLHSCVIERKNSGRLEYSYCLPKEEWKCSYNDGRAQGRDGGKRDGNRCRGF</sequence>
<reference evidence="3" key="1">
    <citation type="submission" date="2012-08" db="EMBL/GenBank/DDBJ databases">
        <title>The Genome Sequence of Wuchereria bancrofti.</title>
        <authorList>
            <person name="Nutman T.B."/>
            <person name="Fink D.L."/>
            <person name="Russ C."/>
            <person name="Young S."/>
            <person name="Zeng Q."/>
            <person name="Koehrsen M."/>
            <person name="Alvarado L."/>
            <person name="Berlin A."/>
            <person name="Chapman S.B."/>
            <person name="Chen Z."/>
            <person name="Freedman E."/>
            <person name="Gellesch M."/>
            <person name="Goldberg J."/>
            <person name="Griggs A."/>
            <person name="Gujja S."/>
            <person name="Heilman E.R."/>
            <person name="Heiman D."/>
            <person name="Hepburn T."/>
            <person name="Howarth C."/>
            <person name="Jen D."/>
            <person name="Larson L."/>
            <person name="Lewis B."/>
            <person name="Mehta T."/>
            <person name="Park D."/>
            <person name="Pearson M."/>
            <person name="Roberts A."/>
            <person name="Saif S."/>
            <person name="Shea T."/>
            <person name="Shenoy N."/>
            <person name="Sisk P."/>
            <person name="Stolte C."/>
            <person name="Sykes S."/>
            <person name="Walk T."/>
            <person name="White J."/>
            <person name="Yandava C."/>
            <person name="Haas B."/>
            <person name="Henn M.R."/>
            <person name="Nusbaum C."/>
            <person name="Birren B."/>
        </authorList>
    </citation>
    <scope>NUCLEOTIDE SEQUENCE [LARGE SCALE GENOMIC DNA]</scope>
    <source>
        <strain evidence="3">NA</strain>
    </source>
</reference>
<organism evidence="2 3">
    <name type="scientific">Wuchereria bancrofti</name>
    <dbReference type="NCBI Taxonomy" id="6293"/>
    <lineage>
        <taxon>Eukaryota</taxon>
        <taxon>Metazoa</taxon>
        <taxon>Ecdysozoa</taxon>
        <taxon>Nematoda</taxon>
        <taxon>Chromadorea</taxon>
        <taxon>Rhabditida</taxon>
        <taxon>Spirurina</taxon>
        <taxon>Spiruromorpha</taxon>
        <taxon>Filarioidea</taxon>
        <taxon>Onchocercidae</taxon>
        <taxon>Wuchereria</taxon>
    </lineage>
</organism>
<accession>J9DND0</accession>
<name>J9DND0_WUCBA</name>
<evidence type="ECO:0000256" key="1">
    <source>
        <dbReference type="SAM" id="MobiDB-lite"/>
    </source>
</evidence>
<dbReference type="EMBL" id="ADBV01019442">
    <property type="protein sequence ID" value="EJW71128.1"/>
    <property type="molecule type" value="Genomic_DNA"/>
</dbReference>
<dbReference type="AlphaFoldDB" id="J9DND0"/>
<evidence type="ECO:0000313" key="3">
    <source>
        <dbReference type="Proteomes" id="UP000004810"/>
    </source>
</evidence>
<gene>
    <name evidence="2" type="ORF">WUBG_17966</name>
</gene>
<feature type="region of interest" description="Disordered" evidence="1">
    <location>
        <begin position="96"/>
        <end position="115"/>
    </location>
</feature>
<feature type="compositionally biased region" description="Basic and acidic residues" evidence="1">
    <location>
        <begin position="99"/>
        <end position="115"/>
    </location>
</feature>